<name>A0AA96WLB1_9CYAN</name>
<dbReference type="SUPFAM" id="SSF89260">
    <property type="entry name" value="Collagen-binding domain"/>
    <property type="match status" value="1"/>
</dbReference>
<gene>
    <name evidence="1" type="ORF">HJG54_33240</name>
</gene>
<dbReference type="Gene3D" id="2.60.120.380">
    <property type="match status" value="2"/>
</dbReference>
<reference evidence="1" key="1">
    <citation type="submission" date="2020-05" db="EMBL/GenBank/DDBJ databases">
        <authorList>
            <person name="Zhu T."/>
            <person name="Keshari N."/>
            <person name="Lu X."/>
        </authorList>
    </citation>
    <scope>NUCLEOTIDE SEQUENCE</scope>
    <source>
        <strain evidence="1">NK1-12</strain>
    </source>
</reference>
<proteinExistence type="predicted"/>
<dbReference type="EMBL" id="CP053587">
    <property type="protein sequence ID" value="WNZ27713.1"/>
    <property type="molecule type" value="Genomic_DNA"/>
</dbReference>
<sequence length="249" mass="27113">MAEFNLGALSLTSGVSNPTRTINLSNFEDTYSFSVTSDRNINLGVVGPESLTVQVFRDFNGNGVVDGADKQIAINSNTRTNEAINLSAFASDVDPGSYIARVSREKQTIDFGISRPYSLKLSADPVSTPSKILAREHSFSPLFNNSRLQSFKGSVGDTDNTDTAILAVLDKGSYRFELKDLTADADFRLIQDRNNNRIVDPGEAMTTSRRGGTRSEVFTRELEVGNYFLQASQVSGNANYTMTVAPVVI</sequence>
<protein>
    <recommendedName>
        <fullName evidence="2">Peptidase C-terminal archaeal/bacterial domain-containing protein</fullName>
    </recommendedName>
</protein>
<dbReference type="AlphaFoldDB" id="A0AA96WLB1"/>
<evidence type="ECO:0008006" key="2">
    <source>
        <dbReference type="Google" id="ProtNLM"/>
    </source>
</evidence>
<organism evidence="1">
    <name type="scientific">Leptolyngbya sp. NK1-12</name>
    <dbReference type="NCBI Taxonomy" id="2547451"/>
    <lineage>
        <taxon>Bacteria</taxon>
        <taxon>Bacillati</taxon>
        <taxon>Cyanobacteriota</taxon>
        <taxon>Cyanophyceae</taxon>
        <taxon>Leptolyngbyales</taxon>
        <taxon>Leptolyngbyaceae</taxon>
        <taxon>Leptolyngbya group</taxon>
        <taxon>Leptolyngbya</taxon>
    </lineage>
</organism>
<dbReference type="RefSeq" id="WP_316436157.1">
    <property type="nucleotide sequence ID" value="NZ_CP053587.1"/>
</dbReference>
<accession>A0AA96WLB1</accession>
<evidence type="ECO:0000313" key="1">
    <source>
        <dbReference type="EMBL" id="WNZ27713.1"/>
    </source>
</evidence>